<dbReference type="Pfam" id="PF08238">
    <property type="entry name" value="Sel1"/>
    <property type="match status" value="8"/>
</dbReference>
<dbReference type="InterPro" id="IPR050767">
    <property type="entry name" value="Sel1_AlgK"/>
</dbReference>
<dbReference type="VEuPathDB" id="FungiDB:H310_07238"/>
<dbReference type="SMART" id="SM00671">
    <property type="entry name" value="SEL1"/>
    <property type="match status" value="7"/>
</dbReference>
<proteinExistence type="inferred from homology"/>
<dbReference type="AlphaFoldDB" id="A0A024U370"/>
<dbReference type="STRING" id="157072.A0A024U370"/>
<dbReference type="InterPro" id="IPR011990">
    <property type="entry name" value="TPR-like_helical_dom_sf"/>
</dbReference>
<protein>
    <submittedName>
        <fullName evidence="2">Uncharacterized protein</fullName>
    </submittedName>
</protein>
<dbReference type="InterPro" id="IPR006597">
    <property type="entry name" value="Sel1-like"/>
</dbReference>
<dbReference type="eggNOG" id="KOG1550">
    <property type="taxonomic scope" value="Eukaryota"/>
</dbReference>
<sequence>MTRFLSHVTRTWRRIAVTSAASRARYMHASSLLLSRKQRTLFSSRVVTQFQLASFATSSTTPPIESNPKETSVDLWNNVNDLYVRAQAQDASAQYELALMFLEDDDDAEVDVDDEWSLDAETLRQRASASSSNLQDIKSIRKHARKLYKEYRKSKQPTAAPKSPLVARTTSADLDDAYGSITQPLLDNSRPVPPLTLSNSAEVNEASIMEAIGGRDEAKGIAWLRRAADNGCVLSKRVSSSCSLRSHRDAYVRMGNLCMAHDPPLVHAARAWYSVVAFCDKPHPDALYNLGMMLYDDHPTAVPTPTVANLPLAMDCFMKAAEIGDPSAQYFMGHVLHVGNECVPANPVSSRMLIEQAAGQGHGGALYYLAQLHLNGDDSMGIPIHLETALKYLHLAVDQDEGDAMVCLADMYREGQPPLVSVNIPRAHKLYERAAALGHPEALCTLGALAYANRLYEQAFQYYQAAADRHSMAAWKNLADMYYAGVGVPQNKKTAESILDMLRKMEL</sequence>
<dbReference type="GO" id="GO:0005789">
    <property type="term" value="C:endoplasmic reticulum membrane"/>
    <property type="evidence" value="ECO:0007669"/>
    <property type="project" value="TreeGrafter"/>
</dbReference>
<gene>
    <name evidence="2" type="ORF">H310_07238</name>
</gene>
<dbReference type="PANTHER" id="PTHR11102">
    <property type="entry name" value="SEL-1-LIKE PROTEIN"/>
    <property type="match status" value="1"/>
</dbReference>
<dbReference type="PANTHER" id="PTHR11102:SF147">
    <property type="entry name" value="SEL1L ADAPTOR SUBUNIT OF ERAD E3 UBIQUITIN LIGASE"/>
    <property type="match status" value="1"/>
</dbReference>
<dbReference type="RefSeq" id="XP_008870810.1">
    <property type="nucleotide sequence ID" value="XM_008872588.1"/>
</dbReference>
<evidence type="ECO:0000256" key="1">
    <source>
        <dbReference type="ARBA" id="ARBA00038101"/>
    </source>
</evidence>
<dbReference type="SUPFAM" id="SSF81901">
    <property type="entry name" value="HCP-like"/>
    <property type="match status" value="2"/>
</dbReference>
<organism evidence="2">
    <name type="scientific">Aphanomyces invadans</name>
    <dbReference type="NCBI Taxonomy" id="157072"/>
    <lineage>
        <taxon>Eukaryota</taxon>
        <taxon>Sar</taxon>
        <taxon>Stramenopiles</taxon>
        <taxon>Oomycota</taxon>
        <taxon>Saprolegniomycetes</taxon>
        <taxon>Saprolegniales</taxon>
        <taxon>Verrucalvaceae</taxon>
        <taxon>Aphanomyces</taxon>
    </lineage>
</organism>
<dbReference type="OrthoDB" id="156520at2759"/>
<accession>A0A024U370</accession>
<comment type="similarity">
    <text evidence="1">Belongs to the sel-1 family.</text>
</comment>
<evidence type="ECO:0000313" key="2">
    <source>
        <dbReference type="EMBL" id="ETW00675.1"/>
    </source>
</evidence>
<dbReference type="GO" id="GO:0036503">
    <property type="term" value="P:ERAD pathway"/>
    <property type="evidence" value="ECO:0007669"/>
    <property type="project" value="TreeGrafter"/>
</dbReference>
<name>A0A024U370_9STRA</name>
<dbReference type="GeneID" id="20084288"/>
<dbReference type="EMBL" id="KI913964">
    <property type="protein sequence ID" value="ETW00675.1"/>
    <property type="molecule type" value="Genomic_DNA"/>
</dbReference>
<dbReference type="Gene3D" id="1.25.40.10">
    <property type="entry name" value="Tetratricopeptide repeat domain"/>
    <property type="match status" value="2"/>
</dbReference>
<reference evidence="2" key="1">
    <citation type="submission" date="2013-12" db="EMBL/GenBank/DDBJ databases">
        <title>The Genome Sequence of Aphanomyces invadans NJM9701.</title>
        <authorList>
            <consortium name="The Broad Institute Genomics Platform"/>
            <person name="Russ C."/>
            <person name="Tyler B."/>
            <person name="van West P."/>
            <person name="Dieguez-Uribeondo J."/>
            <person name="Young S.K."/>
            <person name="Zeng Q."/>
            <person name="Gargeya S."/>
            <person name="Fitzgerald M."/>
            <person name="Abouelleil A."/>
            <person name="Alvarado L."/>
            <person name="Chapman S.B."/>
            <person name="Gainer-Dewar J."/>
            <person name="Goldberg J."/>
            <person name="Griggs A."/>
            <person name="Gujja S."/>
            <person name="Hansen M."/>
            <person name="Howarth C."/>
            <person name="Imamovic A."/>
            <person name="Ireland A."/>
            <person name="Larimer J."/>
            <person name="McCowan C."/>
            <person name="Murphy C."/>
            <person name="Pearson M."/>
            <person name="Poon T.W."/>
            <person name="Priest M."/>
            <person name="Roberts A."/>
            <person name="Saif S."/>
            <person name="Shea T."/>
            <person name="Sykes S."/>
            <person name="Wortman J."/>
            <person name="Nusbaum C."/>
            <person name="Birren B."/>
        </authorList>
    </citation>
    <scope>NUCLEOTIDE SEQUENCE [LARGE SCALE GENOMIC DNA]</scope>
    <source>
        <strain evidence="2">NJM9701</strain>
    </source>
</reference>